<gene>
    <name evidence="3" type="ORF">DSM107014_13325</name>
</gene>
<reference evidence="3" key="1">
    <citation type="submission" date="2021-02" db="EMBL/GenBank/DDBJ databases">
        <title>Metagenome analyses of Stigonema ocellatum DSM 106950, Chlorogloea purpurea SAG 13.99 and Gomphosphaeria aponina DSM 107014.</title>
        <authorList>
            <person name="Marter P."/>
            <person name="Huang S."/>
        </authorList>
    </citation>
    <scope>NUCLEOTIDE SEQUENCE</scope>
    <source>
        <strain evidence="3">JP213</strain>
    </source>
</reference>
<name>A0A941GSV7_9CHRO</name>
<comment type="similarity">
    <text evidence="1">Belongs to the universal stress protein A family.</text>
</comment>
<dbReference type="SUPFAM" id="SSF52402">
    <property type="entry name" value="Adenine nucleotide alpha hydrolases-like"/>
    <property type="match status" value="1"/>
</dbReference>
<dbReference type="InterPro" id="IPR006016">
    <property type="entry name" value="UspA"/>
</dbReference>
<organism evidence="3 4">
    <name type="scientific">Gomphosphaeria aponina SAG 52.96 = DSM 107014</name>
    <dbReference type="NCBI Taxonomy" id="1521640"/>
    <lineage>
        <taxon>Bacteria</taxon>
        <taxon>Bacillati</taxon>
        <taxon>Cyanobacteriota</taxon>
        <taxon>Cyanophyceae</taxon>
        <taxon>Oscillatoriophycideae</taxon>
        <taxon>Chroococcales</taxon>
        <taxon>Gomphosphaeriaceae</taxon>
        <taxon>Gomphosphaeria</taxon>
    </lineage>
</organism>
<sequence length="137" mass="15250">MLKTIVVGLDCEEFSERVIKTLQTLHLNSLTKIILCHVLPTYENYGLEDGDKPHPSWESLYQHREQQLKAYLAQLQGSVIEIVAGDPAEEIIRLANIYQADLIVIGTRGLKGFKRIIESSVSGQVVTDASCSVLVVK</sequence>
<dbReference type="AlphaFoldDB" id="A0A941GSV7"/>
<dbReference type="Proteomes" id="UP000767446">
    <property type="component" value="Unassembled WGS sequence"/>
</dbReference>
<protein>
    <submittedName>
        <fullName evidence="3">Universal stress protein</fullName>
    </submittedName>
</protein>
<dbReference type="Gene3D" id="3.40.50.620">
    <property type="entry name" value="HUPs"/>
    <property type="match status" value="1"/>
</dbReference>
<dbReference type="CDD" id="cd00293">
    <property type="entry name" value="USP-like"/>
    <property type="match status" value="1"/>
</dbReference>
<dbReference type="PRINTS" id="PR01438">
    <property type="entry name" value="UNVRSLSTRESS"/>
</dbReference>
<evidence type="ECO:0000256" key="1">
    <source>
        <dbReference type="ARBA" id="ARBA00008791"/>
    </source>
</evidence>
<evidence type="ECO:0000313" key="4">
    <source>
        <dbReference type="Proteomes" id="UP000767446"/>
    </source>
</evidence>
<dbReference type="InterPro" id="IPR006015">
    <property type="entry name" value="Universal_stress_UspA"/>
</dbReference>
<evidence type="ECO:0000313" key="3">
    <source>
        <dbReference type="EMBL" id="MBR8828860.1"/>
    </source>
</evidence>
<dbReference type="InterPro" id="IPR014729">
    <property type="entry name" value="Rossmann-like_a/b/a_fold"/>
</dbReference>
<dbReference type="PANTHER" id="PTHR46268:SF8">
    <property type="entry name" value="UNIVERSAL STRESS PROTEIN SLL1388"/>
    <property type="match status" value="1"/>
</dbReference>
<accession>A0A941GSV7</accession>
<dbReference type="PANTHER" id="PTHR46268">
    <property type="entry name" value="STRESS RESPONSE PROTEIN NHAX"/>
    <property type="match status" value="1"/>
</dbReference>
<comment type="caution">
    <text evidence="3">The sequence shown here is derived from an EMBL/GenBank/DDBJ whole genome shotgun (WGS) entry which is preliminary data.</text>
</comment>
<feature type="domain" description="UspA" evidence="2">
    <location>
        <begin position="1"/>
        <end position="137"/>
    </location>
</feature>
<proteinExistence type="inferred from homology"/>
<evidence type="ECO:0000259" key="2">
    <source>
        <dbReference type="Pfam" id="PF00582"/>
    </source>
</evidence>
<dbReference type="Pfam" id="PF00582">
    <property type="entry name" value="Usp"/>
    <property type="match status" value="1"/>
</dbReference>
<dbReference type="EMBL" id="JADQBC010000091">
    <property type="protein sequence ID" value="MBR8828860.1"/>
    <property type="molecule type" value="Genomic_DNA"/>
</dbReference>